<dbReference type="GO" id="GO:0043252">
    <property type="term" value="P:sodium-independent organic anion transport"/>
    <property type="evidence" value="ECO:0007669"/>
    <property type="project" value="TreeGrafter"/>
</dbReference>
<dbReference type="GO" id="GO:0016323">
    <property type="term" value="C:basolateral plasma membrane"/>
    <property type="evidence" value="ECO:0007669"/>
    <property type="project" value="TreeGrafter"/>
</dbReference>
<proteinExistence type="predicted"/>
<dbReference type="Pfam" id="PF03137">
    <property type="entry name" value="OATP"/>
    <property type="match status" value="1"/>
</dbReference>
<dbReference type="SUPFAM" id="SSF103473">
    <property type="entry name" value="MFS general substrate transporter"/>
    <property type="match status" value="1"/>
</dbReference>
<dbReference type="InterPro" id="IPR004156">
    <property type="entry name" value="OATP"/>
</dbReference>
<dbReference type="PANTHER" id="PTHR11388">
    <property type="entry name" value="ORGANIC ANION TRANSPORTER"/>
    <property type="match status" value="1"/>
</dbReference>
<dbReference type="Gene3D" id="1.20.1250.20">
    <property type="entry name" value="MFS general substrate transporter like domains"/>
    <property type="match status" value="1"/>
</dbReference>
<dbReference type="Proteomes" id="UP001162162">
    <property type="component" value="Unassembled WGS sequence"/>
</dbReference>
<dbReference type="EMBL" id="JAPWTK010000113">
    <property type="protein sequence ID" value="KAJ8949650.1"/>
    <property type="molecule type" value="Genomic_DNA"/>
</dbReference>
<gene>
    <name evidence="3" type="ORF">NQ318_010069</name>
</gene>
<feature type="transmembrane region" description="Helical" evidence="2">
    <location>
        <begin position="90"/>
        <end position="109"/>
    </location>
</feature>
<dbReference type="GO" id="GO:0015347">
    <property type="term" value="F:sodium-independent organic anion transmembrane transporter activity"/>
    <property type="evidence" value="ECO:0007669"/>
    <property type="project" value="TreeGrafter"/>
</dbReference>
<name>A0AAV8YFF3_9CUCU</name>
<feature type="transmembrane region" description="Helical" evidence="2">
    <location>
        <begin position="211"/>
        <end position="236"/>
    </location>
</feature>
<sequence>MCVSDMVKTFTRIIQNPTLMLNNFAAVFYFLGYMPYWIFLPKYIETQYRQSASASSLITGSAGLVFSAIGILFSGLVISKYKPRARYLAAWNVLVGAISVMGIISYAYLGCVENDNRAPLLPNGEQKQNGVPGSLKTIKAFAENHSIHDDLSFEGGVAYSGSCHVDCLNKFYIFLMMVCLLKFSGATGRASNFLVTVRLLGNVLKEKDKPVAMGFGLVLMSLCAFVPSPILFGIILDSLSSLGKDLFRKRTLLVVQRRKP</sequence>
<dbReference type="AlphaFoldDB" id="A0AAV8YFF3"/>
<comment type="caution">
    <text evidence="3">The sequence shown here is derived from an EMBL/GenBank/DDBJ whole genome shotgun (WGS) entry which is preliminary data.</text>
</comment>
<dbReference type="InterPro" id="IPR036259">
    <property type="entry name" value="MFS_trans_sf"/>
</dbReference>
<keyword evidence="4" id="KW-1185">Reference proteome</keyword>
<keyword evidence="1" id="KW-1015">Disulfide bond</keyword>
<evidence type="ECO:0000256" key="1">
    <source>
        <dbReference type="ARBA" id="ARBA00023157"/>
    </source>
</evidence>
<keyword evidence="2" id="KW-1133">Transmembrane helix</keyword>
<evidence type="ECO:0000313" key="3">
    <source>
        <dbReference type="EMBL" id="KAJ8949650.1"/>
    </source>
</evidence>
<organism evidence="3 4">
    <name type="scientific">Aromia moschata</name>
    <dbReference type="NCBI Taxonomy" id="1265417"/>
    <lineage>
        <taxon>Eukaryota</taxon>
        <taxon>Metazoa</taxon>
        <taxon>Ecdysozoa</taxon>
        <taxon>Arthropoda</taxon>
        <taxon>Hexapoda</taxon>
        <taxon>Insecta</taxon>
        <taxon>Pterygota</taxon>
        <taxon>Neoptera</taxon>
        <taxon>Endopterygota</taxon>
        <taxon>Coleoptera</taxon>
        <taxon>Polyphaga</taxon>
        <taxon>Cucujiformia</taxon>
        <taxon>Chrysomeloidea</taxon>
        <taxon>Cerambycidae</taxon>
        <taxon>Cerambycinae</taxon>
        <taxon>Callichromatini</taxon>
        <taxon>Aromia</taxon>
    </lineage>
</organism>
<keyword evidence="2" id="KW-0812">Transmembrane</keyword>
<accession>A0AAV8YFF3</accession>
<feature type="transmembrane region" description="Helical" evidence="2">
    <location>
        <begin position="171"/>
        <end position="190"/>
    </location>
</feature>
<reference evidence="3" key="1">
    <citation type="journal article" date="2023" name="Insect Mol. Biol.">
        <title>Genome sequencing provides insights into the evolution of gene families encoding plant cell wall-degrading enzymes in longhorned beetles.</title>
        <authorList>
            <person name="Shin N.R."/>
            <person name="Okamura Y."/>
            <person name="Kirsch R."/>
            <person name="Pauchet Y."/>
        </authorList>
    </citation>
    <scope>NUCLEOTIDE SEQUENCE</scope>
    <source>
        <strain evidence="3">AMC_N1</strain>
    </source>
</reference>
<protein>
    <submittedName>
        <fullName evidence="3">Uncharacterized protein</fullName>
    </submittedName>
</protein>
<dbReference type="PANTHER" id="PTHR11388:SF76">
    <property type="entry name" value="SOLUTE CARRIER ORGANIC ANION TRANSPORTER FAMILY MEMBER"/>
    <property type="match status" value="1"/>
</dbReference>
<keyword evidence="2" id="KW-0472">Membrane</keyword>
<evidence type="ECO:0000256" key="2">
    <source>
        <dbReference type="SAM" id="Phobius"/>
    </source>
</evidence>
<feature type="transmembrane region" description="Helical" evidence="2">
    <location>
        <begin position="58"/>
        <end position="78"/>
    </location>
</feature>
<evidence type="ECO:0000313" key="4">
    <source>
        <dbReference type="Proteomes" id="UP001162162"/>
    </source>
</evidence>
<feature type="transmembrane region" description="Helical" evidence="2">
    <location>
        <begin position="20"/>
        <end position="38"/>
    </location>
</feature>